<comment type="catalytic activity">
    <reaction evidence="7">
        <text>8-oxo-dATP + H2O = 8-oxo-dAMP + diphosphate + H(+)</text>
        <dbReference type="Rhea" id="RHEA:65396"/>
        <dbReference type="ChEBI" id="CHEBI:15377"/>
        <dbReference type="ChEBI" id="CHEBI:15378"/>
        <dbReference type="ChEBI" id="CHEBI:33019"/>
        <dbReference type="ChEBI" id="CHEBI:71361"/>
        <dbReference type="ChEBI" id="CHEBI:172871"/>
    </reaction>
    <physiologicalReaction direction="left-to-right" evidence="7">
        <dbReference type="Rhea" id="RHEA:65397"/>
    </physiologicalReaction>
</comment>
<evidence type="ECO:0000256" key="7">
    <source>
        <dbReference type="ARBA" id="ARBA00024448"/>
    </source>
</evidence>
<dbReference type="PANTHER" id="PTHR43758:SF2">
    <property type="entry name" value="OXIDIZED PURINE NUCLEOSIDE TRIPHOSPHATE HYDROLASE"/>
    <property type="match status" value="1"/>
</dbReference>
<evidence type="ECO:0000256" key="15">
    <source>
        <dbReference type="ARBA" id="ARBA00030682"/>
    </source>
</evidence>
<comment type="catalytic activity">
    <reaction evidence="9">
        <text>8-oxo-dGTP + H2O = 8-oxo-dGMP + diphosphate + H(+)</text>
        <dbReference type="Rhea" id="RHEA:31575"/>
        <dbReference type="ChEBI" id="CHEBI:15377"/>
        <dbReference type="ChEBI" id="CHEBI:15378"/>
        <dbReference type="ChEBI" id="CHEBI:33019"/>
        <dbReference type="ChEBI" id="CHEBI:63224"/>
        <dbReference type="ChEBI" id="CHEBI:77896"/>
    </reaction>
    <physiologicalReaction direction="left-to-right" evidence="9">
        <dbReference type="Rhea" id="RHEA:31576"/>
    </physiologicalReaction>
</comment>
<dbReference type="GO" id="GO:0106378">
    <property type="term" value="F:2-hydroxy-dATP hydrolase activity"/>
    <property type="evidence" value="ECO:0007669"/>
    <property type="project" value="RHEA"/>
</dbReference>
<dbReference type="CDD" id="cd03427">
    <property type="entry name" value="NUDIX_MTH1_Nudt1"/>
    <property type="match status" value="1"/>
</dbReference>
<evidence type="ECO:0000256" key="2">
    <source>
        <dbReference type="ARBA" id="ARBA00005582"/>
    </source>
</evidence>
<dbReference type="PROSITE" id="PS51462">
    <property type="entry name" value="NUDIX"/>
    <property type="match status" value="1"/>
</dbReference>
<evidence type="ECO:0000256" key="16">
    <source>
        <dbReference type="ARBA" id="ARBA00031927"/>
    </source>
</evidence>
<dbReference type="GO" id="GO:0005737">
    <property type="term" value="C:cytoplasm"/>
    <property type="evidence" value="ECO:0007669"/>
    <property type="project" value="TreeGrafter"/>
</dbReference>
<comment type="catalytic activity">
    <reaction evidence="8">
        <text>2-oxo-dATP + H2O = 2-oxo-dAMP + diphosphate + H(+)</text>
        <dbReference type="Rhea" id="RHEA:31583"/>
        <dbReference type="ChEBI" id="CHEBI:15377"/>
        <dbReference type="ChEBI" id="CHEBI:15378"/>
        <dbReference type="ChEBI" id="CHEBI:33019"/>
        <dbReference type="ChEBI" id="CHEBI:63212"/>
        <dbReference type="ChEBI" id="CHEBI:77897"/>
        <dbReference type="EC" id="3.6.1.56"/>
    </reaction>
    <physiologicalReaction direction="left-to-right" evidence="8">
        <dbReference type="Rhea" id="RHEA:31584"/>
    </physiologicalReaction>
</comment>
<dbReference type="GO" id="GO:0042262">
    <property type="term" value="P:DNA protection"/>
    <property type="evidence" value="ECO:0007669"/>
    <property type="project" value="InterPro"/>
</dbReference>
<evidence type="ECO:0000259" key="22">
    <source>
        <dbReference type="PROSITE" id="PS51462"/>
    </source>
</evidence>
<comment type="catalytic activity">
    <reaction evidence="19">
        <text>O(6)-methyl-dGTP + H2O = O(6)-methyl-dGMP + diphosphate + H(+)</text>
        <dbReference type="Rhea" id="RHEA:67600"/>
        <dbReference type="ChEBI" id="CHEBI:15377"/>
        <dbReference type="ChEBI" id="CHEBI:15378"/>
        <dbReference type="ChEBI" id="CHEBI:33019"/>
        <dbReference type="ChEBI" id="CHEBI:169974"/>
        <dbReference type="ChEBI" id="CHEBI:169975"/>
    </reaction>
    <physiologicalReaction direction="left-to-right" evidence="19">
        <dbReference type="Rhea" id="RHEA:67601"/>
    </physiologicalReaction>
</comment>
<organism evidence="23 24">
    <name type="scientific">Arthrobacter ulcerisalmonis</name>
    <dbReference type="NCBI Taxonomy" id="2483813"/>
    <lineage>
        <taxon>Bacteria</taxon>
        <taxon>Bacillati</taxon>
        <taxon>Actinomycetota</taxon>
        <taxon>Actinomycetes</taxon>
        <taxon>Micrococcales</taxon>
        <taxon>Micrococcaceae</taxon>
        <taxon>Arthrobacter</taxon>
    </lineage>
</organism>
<dbReference type="Proteomes" id="UP000280861">
    <property type="component" value="Unassembled WGS sequence"/>
</dbReference>
<evidence type="ECO:0000256" key="1">
    <source>
        <dbReference type="ARBA" id="ARBA00001946"/>
    </source>
</evidence>
<dbReference type="PRINTS" id="PR01403">
    <property type="entry name" value="8OXTPHPHTASE"/>
</dbReference>
<reference evidence="23 24" key="1">
    <citation type="submission" date="2018-11" db="EMBL/GenBank/DDBJ databases">
        <authorList>
            <person name="Criscuolo A."/>
        </authorList>
    </citation>
    <scope>NUCLEOTIDE SEQUENCE [LARGE SCALE GENOMIC DNA]</scope>
    <source>
        <strain evidence="23">AT11b</strain>
    </source>
</reference>
<evidence type="ECO:0000313" key="23">
    <source>
        <dbReference type="EMBL" id="VDC32795.1"/>
    </source>
</evidence>
<comment type="subunit">
    <text evidence="3">Monomer.</text>
</comment>
<protein>
    <recommendedName>
        <fullName evidence="12">Oxidized purine nucleoside triphosphate hydrolase</fullName>
        <ecNumber evidence="11">3.6.1.56</ecNumber>
    </recommendedName>
    <alternativeName>
        <fullName evidence="16">2-hydroxy-dATP diphosphatase</fullName>
    </alternativeName>
    <alternativeName>
        <fullName evidence="15">7,8-dihydro-8-oxoguanine triphosphatase</fullName>
    </alternativeName>
    <alternativeName>
        <fullName evidence="14">8-oxo-dGTPase</fullName>
    </alternativeName>
    <alternativeName>
        <fullName evidence="17">Methylated purine nucleoside triphosphate hydrolase</fullName>
    </alternativeName>
    <alternativeName>
        <fullName evidence="13">Nucleoside diphosphate-linked moiety X motif 1</fullName>
    </alternativeName>
</protein>
<evidence type="ECO:0000313" key="24">
    <source>
        <dbReference type="Proteomes" id="UP000280861"/>
    </source>
</evidence>
<dbReference type="GO" id="GO:0106433">
    <property type="term" value="F:O6-methyl-dGTP hydrolase activity"/>
    <property type="evidence" value="ECO:0007669"/>
    <property type="project" value="RHEA"/>
</dbReference>
<evidence type="ECO:0000256" key="11">
    <source>
        <dbReference type="ARBA" id="ARBA00026103"/>
    </source>
</evidence>
<dbReference type="GO" id="GO:0106431">
    <property type="term" value="F:N6-methyl-(d)ATP hydrolase activity"/>
    <property type="evidence" value="ECO:0007669"/>
    <property type="project" value="RHEA"/>
</dbReference>
<comment type="function">
    <text evidence="21">Oxidized purine nucleoside triphosphate hydrolase which is a prominent sanitizer of the oxidized nucleotide pool. Catalyzes the hydrolysis of 2-oxo-dATP (2-hydroxy-dATP) into 2-oxo-dAMP. Also has a significant hydrolase activity toward 2-oxo-ATP, 8-oxo-dGTP and 8-oxo-dATP. Through the hydrolysis of oxidized purine nucleoside triphosphates, prevents their incorporation into DNA and the subsequent transversions A:T to C:G and G:C to T:A. Also catalyzes the hydrolysis of methylated purine nucleoside triphosphate preventing their integration into DNA. Through this antimutagenic activity protects cells from oxidative stress.</text>
</comment>
<dbReference type="GO" id="GO:0008828">
    <property type="term" value="F:dATP diphosphatase activity"/>
    <property type="evidence" value="ECO:0007669"/>
    <property type="project" value="UniProtKB-EC"/>
</dbReference>
<dbReference type="GO" id="GO:0046872">
    <property type="term" value="F:metal ion binding"/>
    <property type="evidence" value="ECO:0007669"/>
    <property type="project" value="UniProtKB-KW"/>
</dbReference>
<dbReference type="PANTHER" id="PTHR43758">
    <property type="entry name" value="7,8-DIHYDRO-8-OXOGUANINE TRIPHOSPHATASE"/>
    <property type="match status" value="1"/>
</dbReference>
<evidence type="ECO:0000256" key="10">
    <source>
        <dbReference type="ARBA" id="ARBA00024596"/>
    </source>
</evidence>
<comment type="catalytic activity">
    <reaction evidence="20">
        <text>N(6)-methyl-dATP + H2O = N(6)-methyl-dAMP + diphosphate + H(+)</text>
        <dbReference type="Rhea" id="RHEA:67604"/>
        <dbReference type="ChEBI" id="CHEBI:15377"/>
        <dbReference type="ChEBI" id="CHEBI:15378"/>
        <dbReference type="ChEBI" id="CHEBI:33019"/>
        <dbReference type="ChEBI" id="CHEBI:169976"/>
        <dbReference type="ChEBI" id="CHEBI:172872"/>
    </reaction>
    <physiologicalReaction direction="left-to-right" evidence="20">
        <dbReference type="Rhea" id="RHEA:67605"/>
    </physiologicalReaction>
</comment>
<keyword evidence="6" id="KW-0460">Magnesium</keyword>
<evidence type="ECO:0000256" key="9">
    <source>
        <dbReference type="ARBA" id="ARBA00024486"/>
    </source>
</evidence>
<keyword evidence="24" id="KW-1185">Reference proteome</keyword>
<comment type="similarity">
    <text evidence="2">Belongs to the Nudix hydrolase family.</text>
</comment>
<evidence type="ECO:0000256" key="14">
    <source>
        <dbReference type="ARBA" id="ARBA00030634"/>
    </source>
</evidence>
<evidence type="ECO:0000256" key="3">
    <source>
        <dbReference type="ARBA" id="ARBA00011245"/>
    </source>
</evidence>
<evidence type="ECO:0000256" key="17">
    <source>
        <dbReference type="ARBA" id="ARBA00032071"/>
    </source>
</evidence>
<dbReference type="RefSeq" id="WP_124093182.1">
    <property type="nucleotide sequence ID" value="NZ_CBCRYA010000009.1"/>
</dbReference>
<evidence type="ECO:0000256" key="18">
    <source>
        <dbReference type="ARBA" id="ARBA00048002"/>
    </source>
</evidence>
<dbReference type="InterPro" id="IPR003563">
    <property type="entry name" value="8ODP"/>
</dbReference>
<keyword evidence="5 23" id="KW-0378">Hydrolase</keyword>
<evidence type="ECO:0000256" key="12">
    <source>
        <dbReference type="ARBA" id="ARBA00026218"/>
    </source>
</evidence>
<dbReference type="GO" id="GO:0035539">
    <property type="term" value="F:8-oxo-7,8-dihydrodeoxyguanosine triphosphate pyrophosphatase activity"/>
    <property type="evidence" value="ECO:0007669"/>
    <property type="project" value="RHEA"/>
</dbReference>
<evidence type="ECO:0000256" key="8">
    <source>
        <dbReference type="ARBA" id="ARBA00024459"/>
    </source>
</evidence>
<dbReference type="GO" id="GO:0106377">
    <property type="term" value="F:2-hydroxy-ATP hydrolase activity"/>
    <property type="evidence" value="ECO:0007669"/>
    <property type="project" value="RHEA"/>
</dbReference>
<feature type="domain" description="Nudix hydrolase" evidence="22">
    <location>
        <begin position="2"/>
        <end position="137"/>
    </location>
</feature>
<dbReference type="AlphaFoldDB" id="A0A3P5XUQ6"/>
<dbReference type="EMBL" id="UXAU01000041">
    <property type="protein sequence ID" value="VDC32795.1"/>
    <property type="molecule type" value="Genomic_DNA"/>
</dbReference>
<accession>A0A3P5XUQ6</accession>
<evidence type="ECO:0000256" key="19">
    <source>
        <dbReference type="ARBA" id="ARBA00048894"/>
    </source>
</evidence>
<evidence type="ECO:0000256" key="5">
    <source>
        <dbReference type="ARBA" id="ARBA00022801"/>
    </source>
</evidence>
<proteinExistence type="inferred from homology"/>
<comment type="cofactor">
    <cofactor evidence="1">
        <name>Mg(2+)</name>
        <dbReference type="ChEBI" id="CHEBI:18420"/>
    </cofactor>
</comment>
<comment type="catalytic activity">
    <reaction evidence="18">
        <text>N(6)-methyl-ATP + H2O = N(6)-methyl-AMP + diphosphate + H(+)</text>
        <dbReference type="Rhea" id="RHEA:67608"/>
        <dbReference type="ChEBI" id="CHEBI:15377"/>
        <dbReference type="ChEBI" id="CHEBI:15378"/>
        <dbReference type="ChEBI" id="CHEBI:33019"/>
        <dbReference type="ChEBI" id="CHEBI:144842"/>
        <dbReference type="ChEBI" id="CHEBI:172873"/>
    </reaction>
    <physiologicalReaction direction="left-to-right" evidence="18">
        <dbReference type="Rhea" id="RHEA:67609"/>
    </physiologicalReaction>
</comment>
<evidence type="ECO:0000256" key="6">
    <source>
        <dbReference type="ARBA" id="ARBA00022842"/>
    </source>
</evidence>
<dbReference type="Gene3D" id="3.90.79.10">
    <property type="entry name" value="Nucleoside Triphosphate Pyrophosphohydrolase"/>
    <property type="match status" value="1"/>
</dbReference>
<dbReference type="Pfam" id="PF00293">
    <property type="entry name" value="NUDIX"/>
    <property type="match status" value="1"/>
</dbReference>
<dbReference type="InterPro" id="IPR015797">
    <property type="entry name" value="NUDIX_hydrolase-like_dom_sf"/>
</dbReference>
<comment type="catalytic activity">
    <reaction evidence="10">
        <text>2-oxo-ATP + H2O = 2-oxo-AMP + diphosphate + H(+)</text>
        <dbReference type="Rhea" id="RHEA:67392"/>
        <dbReference type="ChEBI" id="CHEBI:15377"/>
        <dbReference type="ChEBI" id="CHEBI:15378"/>
        <dbReference type="ChEBI" id="CHEBI:33019"/>
        <dbReference type="ChEBI" id="CHEBI:71395"/>
        <dbReference type="ChEBI" id="CHEBI:172878"/>
    </reaction>
    <physiologicalReaction direction="left-to-right" evidence="10">
        <dbReference type="Rhea" id="RHEA:67393"/>
    </physiologicalReaction>
</comment>
<sequence length="178" mass="19282">MTADPVTLCFFLRDSGPGQEVLLGHKRTGFGRGKVVGVGGHVEPGETVLAATCREVLEEVNVTVAPEDLLPAGTVDFVFPARPEWNMFCTVFLTRRWLGEPSESDEITPAWHPADQLPTALMWADAEHWLPALLSGRRTDVTVVLAADNENVASVRYADWPADVPSSSFPNAAVRGGE</sequence>
<gene>
    <name evidence="23" type="primary">mutX</name>
    <name evidence="23" type="ORF">PSET11_03104</name>
</gene>
<evidence type="ECO:0000256" key="4">
    <source>
        <dbReference type="ARBA" id="ARBA00022723"/>
    </source>
</evidence>
<dbReference type="EC" id="3.6.1.56" evidence="11"/>
<evidence type="ECO:0000256" key="20">
    <source>
        <dbReference type="ARBA" id="ARBA00049032"/>
    </source>
</evidence>
<name>A0A3P5XUQ6_9MICC</name>
<dbReference type="OrthoDB" id="9804563at2"/>
<evidence type="ECO:0000256" key="13">
    <source>
        <dbReference type="ARBA" id="ARBA00029673"/>
    </source>
</evidence>
<dbReference type="InterPro" id="IPR000086">
    <property type="entry name" value="NUDIX_hydrolase_dom"/>
</dbReference>
<dbReference type="SUPFAM" id="SSF55811">
    <property type="entry name" value="Nudix"/>
    <property type="match status" value="1"/>
</dbReference>
<keyword evidence="4" id="KW-0479">Metal-binding</keyword>
<evidence type="ECO:0000256" key="21">
    <source>
        <dbReference type="ARBA" id="ARBA00053094"/>
    </source>
</evidence>
<dbReference type="GO" id="GO:0008413">
    <property type="term" value="F:8-oxo-7,8-dihydroguanosine triphosphate pyrophosphatase activity"/>
    <property type="evidence" value="ECO:0007669"/>
    <property type="project" value="InterPro"/>
</dbReference>